<dbReference type="EMBL" id="SSWX01000002">
    <property type="protein sequence ID" value="THJ36034.1"/>
    <property type="molecule type" value="Genomic_DNA"/>
</dbReference>
<evidence type="ECO:0000313" key="2">
    <source>
        <dbReference type="EMBL" id="THJ36034.1"/>
    </source>
</evidence>
<comment type="caution">
    <text evidence="2">The sequence shown here is derived from an EMBL/GenBank/DDBJ whole genome shotgun (WGS) entry which is preliminary data.</text>
</comment>
<gene>
    <name evidence="2" type="ORF">E8K88_01810</name>
</gene>
<dbReference type="AlphaFoldDB" id="A0A4S5BT26"/>
<proteinExistence type="predicted"/>
<name>A0A4S5BT26_9BURK</name>
<dbReference type="Proteomes" id="UP000306236">
    <property type="component" value="Unassembled WGS sequence"/>
</dbReference>
<reference evidence="2 3" key="1">
    <citation type="submission" date="2019-04" db="EMBL/GenBank/DDBJ databases">
        <title>Lampropedia sp YIM MLB12 draf genome.</title>
        <authorList>
            <person name="Wang Y.-X."/>
        </authorList>
    </citation>
    <scope>NUCLEOTIDE SEQUENCE [LARGE SCALE GENOMIC DNA]</scope>
    <source>
        <strain evidence="2 3">YIM MLB12</strain>
    </source>
</reference>
<keyword evidence="1" id="KW-0472">Membrane</keyword>
<dbReference type="OrthoDB" id="9180919at2"/>
<feature type="transmembrane region" description="Helical" evidence="1">
    <location>
        <begin position="79"/>
        <end position="100"/>
    </location>
</feature>
<keyword evidence="1" id="KW-0812">Transmembrane</keyword>
<sequence>MERSMGIPAANSLAHHAQYRDVSDGPASEDSGDAPRRYSWARLGQCRDWRGPMTHTRPITAIVQSPQRSAASSKAIQSGIALIAVLWVVAIMSLITVGLVRSVRSEVKVVSMDRQRIEAQALGEAAIALAAQQLPVLQREDPNTVVSSIQTQFQGHAVTVEVQNLNGFINPALAPPELLAKMFENAGLSSGQAQEMAMRIVIWRTEHDESGSNRGIEVPEDLLQVPGMTYDLYARVAGFLTTSVRSAIDVNSSPPEVLAMLGLPVPAAGANAGRTQSPFVRFTATVQLGNATFAVIRDMRIGTSPSRSGLYWHTLNSQLKVVNPSL</sequence>
<evidence type="ECO:0008006" key="4">
    <source>
        <dbReference type="Google" id="ProtNLM"/>
    </source>
</evidence>
<protein>
    <recommendedName>
        <fullName evidence="4">General secretion pathway protein GspK</fullName>
    </recommendedName>
</protein>
<dbReference type="InterPro" id="IPR038072">
    <property type="entry name" value="GspK_central_sf"/>
</dbReference>
<evidence type="ECO:0000256" key="1">
    <source>
        <dbReference type="SAM" id="Phobius"/>
    </source>
</evidence>
<organism evidence="2 3">
    <name type="scientific">Lampropedia aestuarii</name>
    <dbReference type="NCBI Taxonomy" id="2562762"/>
    <lineage>
        <taxon>Bacteria</taxon>
        <taxon>Pseudomonadati</taxon>
        <taxon>Pseudomonadota</taxon>
        <taxon>Betaproteobacteria</taxon>
        <taxon>Burkholderiales</taxon>
        <taxon>Comamonadaceae</taxon>
        <taxon>Lampropedia</taxon>
    </lineage>
</organism>
<keyword evidence="1" id="KW-1133">Transmembrane helix</keyword>
<keyword evidence="3" id="KW-1185">Reference proteome</keyword>
<accession>A0A4S5BT26</accession>
<evidence type="ECO:0000313" key="3">
    <source>
        <dbReference type="Proteomes" id="UP000306236"/>
    </source>
</evidence>
<dbReference type="SUPFAM" id="SSF158544">
    <property type="entry name" value="GspK insert domain-like"/>
    <property type="match status" value="1"/>
</dbReference>